<dbReference type="Gene3D" id="1.25.10.10">
    <property type="entry name" value="Leucine-rich Repeat Variant"/>
    <property type="match status" value="1"/>
</dbReference>
<name>A0A833H298_9LEPT</name>
<evidence type="ECO:0000313" key="1">
    <source>
        <dbReference type="EMBL" id="KAB2932686.1"/>
    </source>
</evidence>
<gene>
    <name evidence="1" type="ORF">F9K24_09915</name>
</gene>
<dbReference type="Proteomes" id="UP000460298">
    <property type="component" value="Unassembled WGS sequence"/>
</dbReference>
<reference evidence="1 2" key="1">
    <citation type="submission" date="2019-10" db="EMBL/GenBank/DDBJ databases">
        <title>Extracellular Electron Transfer in a Candidatus Methanoperedens spp. Enrichment Culture.</title>
        <authorList>
            <person name="Berger S."/>
            <person name="Rangel Shaw D."/>
            <person name="Berben T."/>
            <person name="In 'T Zandt M."/>
            <person name="Frank J."/>
            <person name="Reimann J."/>
            <person name="Jetten M.S.M."/>
            <person name="Welte C.U."/>
        </authorList>
    </citation>
    <scope>NUCLEOTIDE SEQUENCE [LARGE SCALE GENOMIC DNA]</scope>
    <source>
        <strain evidence="1">SB12</strain>
    </source>
</reference>
<dbReference type="InterPro" id="IPR011989">
    <property type="entry name" value="ARM-like"/>
</dbReference>
<proteinExistence type="predicted"/>
<protein>
    <recommendedName>
        <fullName evidence="3">HEAT repeat domain-containing protein</fullName>
    </recommendedName>
</protein>
<evidence type="ECO:0008006" key="3">
    <source>
        <dbReference type="Google" id="ProtNLM"/>
    </source>
</evidence>
<accession>A0A833H298</accession>
<sequence length="183" mass="21167">MIGKNTAKWIEQLQGNDSPIKRQAAEHLLGVSEHYFEHKSISISERESALKRIEGSIFSADPRVRQSVIYIATILRVWNRITEQLIERGLRDRDSLVLSSALYAAACYKESVIPLLKPILDLSEHLDREVRWRVPWAIREIQACPPDGQARLIGLTRIIMFAWKHSMPLLHASMRRTLQYTRL</sequence>
<comment type="caution">
    <text evidence="1">The sequence shown here is derived from an EMBL/GenBank/DDBJ whole genome shotgun (WGS) entry which is preliminary data.</text>
</comment>
<dbReference type="SUPFAM" id="SSF48371">
    <property type="entry name" value="ARM repeat"/>
    <property type="match status" value="1"/>
</dbReference>
<organism evidence="1 2">
    <name type="scientific">Leptonema illini</name>
    <dbReference type="NCBI Taxonomy" id="183"/>
    <lineage>
        <taxon>Bacteria</taxon>
        <taxon>Pseudomonadati</taxon>
        <taxon>Spirochaetota</taxon>
        <taxon>Spirochaetia</taxon>
        <taxon>Leptospirales</taxon>
        <taxon>Leptospiraceae</taxon>
        <taxon>Leptonema</taxon>
    </lineage>
</organism>
<dbReference type="EMBL" id="WBUI01000008">
    <property type="protein sequence ID" value="KAB2932686.1"/>
    <property type="molecule type" value="Genomic_DNA"/>
</dbReference>
<dbReference type="AlphaFoldDB" id="A0A833H298"/>
<dbReference type="InterPro" id="IPR016024">
    <property type="entry name" value="ARM-type_fold"/>
</dbReference>
<evidence type="ECO:0000313" key="2">
    <source>
        <dbReference type="Proteomes" id="UP000460298"/>
    </source>
</evidence>